<evidence type="ECO:0000313" key="2">
    <source>
        <dbReference type="Proteomes" id="UP001139336"/>
    </source>
</evidence>
<dbReference type="RefSeq" id="WP_236118336.1">
    <property type="nucleotide sequence ID" value="NZ_JAKGSI010000002.1"/>
</dbReference>
<dbReference type="Proteomes" id="UP001139336">
    <property type="component" value="Unassembled WGS sequence"/>
</dbReference>
<dbReference type="EMBL" id="JAKGSI010000002">
    <property type="protein sequence ID" value="MCF4006543.1"/>
    <property type="molecule type" value="Genomic_DNA"/>
</dbReference>
<protein>
    <submittedName>
        <fullName evidence="1">Uncharacterized protein</fullName>
    </submittedName>
</protein>
<keyword evidence="2" id="KW-1185">Reference proteome</keyword>
<name>A0A9X1U0J2_9CORY</name>
<gene>
    <name evidence="1" type="ORF">L1O03_05040</name>
</gene>
<organism evidence="1 2">
    <name type="scientific">Corynebacterium uropygiale</name>
    <dbReference type="NCBI Taxonomy" id="1775911"/>
    <lineage>
        <taxon>Bacteria</taxon>
        <taxon>Bacillati</taxon>
        <taxon>Actinomycetota</taxon>
        <taxon>Actinomycetes</taxon>
        <taxon>Mycobacteriales</taxon>
        <taxon>Corynebacteriaceae</taxon>
        <taxon>Corynebacterium</taxon>
    </lineage>
</organism>
<evidence type="ECO:0000313" key="1">
    <source>
        <dbReference type="EMBL" id="MCF4006543.1"/>
    </source>
</evidence>
<comment type="caution">
    <text evidence="1">The sequence shown here is derived from an EMBL/GenBank/DDBJ whole genome shotgun (WGS) entry which is preliminary data.</text>
</comment>
<accession>A0A9X1U0J2</accession>
<reference evidence="1" key="1">
    <citation type="submission" date="2022-01" db="EMBL/GenBank/DDBJ databases">
        <title>Corynebacterium sp. nov isolated from isolated from the feces of the greater white-fronted geese (Anser albifrons) at Poyang Lake, PR China.</title>
        <authorList>
            <person name="Liu Q."/>
        </authorList>
    </citation>
    <scope>NUCLEOTIDE SEQUENCE</scope>
    <source>
        <strain evidence="1">JCM 32435</strain>
    </source>
</reference>
<dbReference type="Gene3D" id="3.40.50.300">
    <property type="entry name" value="P-loop containing nucleotide triphosphate hydrolases"/>
    <property type="match status" value="1"/>
</dbReference>
<dbReference type="InterPro" id="IPR027417">
    <property type="entry name" value="P-loop_NTPase"/>
</dbReference>
<sequence length="177" mass="20099">MACPQGTITLWQPTTLTGARERARYCALAGVSELDGLERLVPVRTVVREQLAWATSWWKHTPRPEDSDYPALAQLLDLDITLDDTVDDLRARDRFLLRIVLALLSRPDASLLIVDDIDQVKSMTVRDEVFFRLKNLSQRIPVIVNSSNPDTTGTVDRALWISPEERDVEDEQPSEED</sequence>
<dbReference type="AlphaFoldDB" id="A0A9X1U0J2"/>
<proteinExistence type="predicted"/>